<dbReference type="GO" id="GO:0005886">
    <property type="term" value="C:plasma membrane"/>
    <property type="evidence" value="ECO:0007669"/>
    <property type="project" value="TreeGrafter"/>
</dbReference>
<dbReference type="PANTHER" id="PTHR42709:SF11">
    <property type="entry name" value="DEDA FAMILY PROTEIN"/>
    <property type="match status" value="1"/>
</dbReference>
<feature type="transmembrane region" description="Helical" evidence="1">
    <location>
        <begin position="171"/>
        <end position="192"/>
    </location>
</feature>
<evidence type="ECO:0000259" key="2">
    <source>
        <dbReference type="Pfam" id="PF09335"/>
    </source>
</evidence>
<keyword evidence="1" id="KW-0472">Membrane</keyword>
<feature type="transmembrane region" description="Helical" evidence="1">
    <location>
        <begin position="53"/>
        <end position="78"/>
    </location>
</feature>
<dbReference type="InterPro" id="IPR032816">
    <property type="entry name" value="VTT_dom"/>
</dbReference>
<dbReference type="OrthoDB" id="9810270at2"/>
<keyword evidence="4" id="KW-1185">Reference proteome</keyword>
<organism evidence="3 4">
    <name type="scientific">Camelimonas lactis</name>
    <dbReference type="NCBI Taxonomy" id="659006"/>
    <lineage>
        <taxon>Bacteria</taxon>
        <taxon>Pseudomonadati</taxon>
        <taxon>Pseudomonadota</taxon>
        <taxon>Alphaproteobacteria</taxon>
        <taxon>Hyphomicrobiales</taxon>
        <taxon>Chelatococcaceae</taxon>
        <taxon>Camelimonas</taxon>
    </lineage>
</organism>
<keyword evidence="1" id="KW-0812">Transmembrane</keyword>
<gene>
    <name evidence="3" type="ORF">EV666_101181</name>
</gene>
<feature type="domain" description="VTT" evidence="2">
    <location>
        <begin position="51"/>
        <end position="156"/>
    </location>
</feature>
<evidence type="ECO:0000313" key="4">
    <source>
        <dbReference type="Proteomes" id="UP000294881"/>
    </source>
</evidence>
<accession>A0A4R2GXF9</accession>
<name>A0A4R2GXF9_9HYPH</name>
<keyword evidence="1" id="KW-1133">Transmembrane helix</keyword>
<dbReference type="Pfam" id="PF09335">
    <property type="entry name" value="VTT_dom"/>
    <property type="match status" value="1"/>
</dbReference>
<dbReference type="AlphaFoldDB" id="A0A4R2GXF9"/>
<dbReference type="EMBL" id="SLWL01000001">
    <property type="protein sequence ID" value="TCO15932.1"/>
    <property type="molecule type" value="Genomic_DNA"/>
</dbReference>
<evidence type="ECO:0000313" key="3">
    <source>
        <dbReference type="EMBL" id="TCO15932.1"/>
    </source>
</evidence>
<protein>
    <submittedName>
        <fullName evidence="3">Membrane protein YqaA with SNARE-associated domain</fullName>
    </submittedName>
</protein>
<evidence type="ECO:0000256" key="1">
    <source>
        <dbReference type="SAM" id="Phobius"/>
    </source>
</evidence>
<proteinExistence type="predicted"/>
<dbReference type="InterPro" id="IPR051311">
    <property type="entry name" value="DedA_domain"/>
</dbReference>
<dbReference type="Proteomes" id="UP000294881">
    <property type="component" value="Unassembled WGS sequence"/>
</dbReference>
<sequence length="193" mass="21525">MFKRLYDWTLSLANRPGATWALALVAFAESSFFPIPPDVMLAPMALARPRKAWFYAFVCTVASVLGALVGYAIGYLLFDSLGQWVINFYGMQDGVAKFRESYAEYGHWIILLKGLTPIPFKLVTIMSGFAEYNLLWFVALCIVTRGLRFALVAGAMQLFAEPIRRLMDRHAGVIGFAIVFFIIAGFAAAKFLV</sequence>
<comment type="caution">
    <text evidence="3">The sequence shown here is derived from an EMBL/GenBank/DDBJ whole genome shotgun (WGS) entry which is preliminary data.</text>
</comment>
<feature type="transmembrane region" description="Helical" evidence="1">
    <location>
        <begin position="134"/>
        <end position="159"/>
    </location>
</feature>
<dbReference type="RefSeq" id="WP_132001522.1">
    <property type="nucleotide sequence ID" value="NZ_JBHUNN010000002.1"/>
</dbReference>
<reference evidence="3 4" key="1">
    <citation type="submission" date="2019-03" db="EMBL/GenBank/DDBJ databases">
        <title>Genomic Encyclopedia of Type Strains, Phase IV (KMG-IV): sequencing the most valuable type-strain genomes for metagenomic binning, comparative biology and taxonomic classification.</title>
        <authorList>
            <person name="Goeker M."/>
        </authorList>
    </citation>
    <scope>NUCLEOTIDE SEQUENCE [LARGE SCALE GENOMIC DNA]</scope>
    <source>
        <strain evidence="3 4">DSM 22958</strain>
    </source>
</reference>
<dbReference type="PANTHER" id="PTHR42709">
    <property type="entry name" value="ALKALINE PHOSPHATASE LIKE PROTEIN"/>
    <property type="match status" value="1"/>
</dbReference>